<keyword evidence="1" id="KW-1133">Transmembrane helix</keyword>
<dbReference type="OrthoDB" id="9992308at2"/>
<dbReference type="EMBL" id="FORG01000026">
    <property type="protein sequence ID" value="SFK05968.1"/>
    <property type="molecule type" value="Genomic_DNA"/>
</dbReference>
<feature type="transmembrane region" description="Helical" evidence="1">
    <location>
        <begin position="28"/>
        <end position="50"/>
    </location>
</feature>
<evidence type="ECO:0000313" key="3">
    <source>
        <dbReference type="EMBL" id="SFK05968.1"/>
    </source>
</evidence>
<reference evidence="3" key="2">
    <citation type="submission" date="2016-10" db="EMBL/GenBank/DDBJ databases">
        <authorList>
            <person name="de Groot N.N."/>
        </authorList>
    </citation>
    <scope>NUCLEOTIDE SEQUENCE [LARGE SCALE GENOMIC DNA]</scope>
    <source>
        <strain evidence="3">DSM 17908</strain>
    </source>
</reference>
<evidence type="ECO:0000313" key="4">
    <source>
        <dbReference type="Proteomes" id="UP000198919"/>
    </source>
</evidence>
<dbReference type="EMBL" id="NITY01000014">
    <property type="protein sequence ID" value="PHM38937.1"/>
    <property type="molecule type" value="Genomic_DNA"/>
</dbReference>
<evidence type="ECO:0000313" key="2">
    <source>
        <dbReference type="EMBL" id="PHM38937.1"/>
    </source>
</evidence>
<protein>
    <submittedName>
        <fullName evidence="3">Uncharacterized protein</fullName>
    </submittedName>
</protein>
<reference evidence="4" key="1">
    <citation type="submission" date="2016-10" db="EMBL/GenBank/DDBJ databases">
        <authorList>
            <person name="Varghese N."/>
            <person name="Submissions S."/>
        </authorList>
    </citation>
    <scope>NUCLEOTIDE SEQUENCE [LARGE SCALE GENOMIC DNA]</scope>
    <source>
        <strain evidence="4">DSM 17908</strain>
    </source>
</reference>
<keyword evidence="5" id="KW-1185">Reference proteome</keyword>
<name>A0A1I3WEK1_9GAMM</name>
<evidence type="ECO:0000256" key="1">
    <source>
        <dbReference type="SAM" id="Phobius"/>
    </source>
</evidence>
<dbReference type="AlphaFoldDB" id="A0A1I3WEK1"/>
<organism evidence="3 4">
    <name type="scientific">Xenorhabdus mauleonii</name>
    <dbReference type="NCBI Taxonomy" id="351675"/>
    <lineage>
        <taxon>Bacteria</taxon>
        <taxon>Pseudomonadati</taxon>
        <taxon>Pseudomonadota</taxon>
        <taxon>Gammaproteobacteria</taxon>
        <taxon>Enterobacterales</taxon>
        <taxon>Morganellaceae</taxon>
        <taxon>Xenorhabdus</taxon>
    </lineage>
</organism>
<dbReference type="Proteomes" id="UP000224607">
    <property type="component" value="Unassembled WGS sequence"/>
</dbReference>
<gene>
    <name evidence="3" type="ORF">SAMN05421680_12613</name>
    <name evidence="2" type="ORF">Xmau_03316</name>
</gene>
<reference evidence="2 5" key="3">
    <citation type="journal article" date="2017" name="Nat. Microbiol.">
        <title>Natural product diversity associated with the nematode symbionts Photorhabdus and Xenorhabdus.</title>
        <authorList>
            <person name="Tobias N.J."/>
            <person name="Wolff H."/>
            <person name="Djahanschiri B."/>
            <person name="Grundmann F."/>
            <person name="Kronenwerth M."/>
            <person name="Shi Y.M."/>
            <person name="Simonyi S."/>
            <person name="Grun P."/>
            <person name="Shapiro-Ilan D."/>
            <person name="Pidot S.J."/>
            <person name="Stinear T.P."/>
            <person name="Ebersberger I."/>
            <person name="Bode H.B."/>
        </authorList>
    </citation>
    <scope>NUCLEOTIDE SEQUENCE [LARGE SCALE GENOMIC DNA]</scope>
    <source>
        <strain evidence="2 5">DSM 17908</strain>
    </source>
</reference>
<proteinExistence type="predicted"/>
<keyword evidence="1" id="KW-0472">Membrane</keyword>
<sequence length="94" mass="11218">MDILDEIVMKIFEIFYNIIKYTIKILAWMFRVAISNIAVSLLSIAILFFLLFSLTISRFILNTLFLAMLGFLFYKNRKKIKNFLNKKGIMDYFK</sequence>
<keyword evidence="1" id="KW-0812">Transmembrane</keyword>
<feature type="transmembrane region" description="Helical" evidence="1">
    <location>
        <begin position="56"/>
        <end position="74"/>
    </location>
</feature>
<dbReference type="STRING" id="351675.SAMN05421680_12613"/>
<dbReference type="RefSeq" id="WP_092513583.1">
    <property type="nucleotide sequence ID" value="NZ_CAWNQB010000006.1"/>
</dbReference>
<dbReference type="Proteomes" id="UP000198919">
    <property type="component" value="Unassembled WGS sequence"/>
</dbReference>
<accession>A0A1I3WEK1</accession>
<evidence type="ECO:0000313" key="5">
    <source>
        <dbReference type="Proteomes" id="UP000224607"/>
    </source>
</evidence>